<dbReference type="GO" id="GO:0004565">
    <property type="term" value="F:beta-galactosidase activity"/>
    <property type="evidence" value="ECO:0007669"/>
    <property type="project" value="InterPro"/>
</dbReference>
<dbReference type="InterPro" id="IPR041690">
    <property type="entry name" value="Cadherin_5"/>
</dbReference>
<dbReference type="Gene3D" id="3.20.20.80">
    <property type="entry name" value="Glycosidases"/>
    <property type="match status" value="1"/>
</dbReference>
<evidence type="ECO:0000259" key="3">
    <source>
        <dbReference type="Pfam" id="PF02449"/>
    </source>
</evidence>
<dbReference type="Proteomes" id="UP000247781">
    <property type="component" value="Unassembled WGS sequence"/>
</dbReference>
<dbReference type="NCBIfam" id="NF012211">
    <property type="entry name" value="tand_rpt_95"/>
    <property type="match status" value="3"/>
</dbReference>
<dbReference type="SUPFAM" id="SSF51445">
    <property type="entry name" value="(Trans)glycosidases"/>
    <property type="match status" value="1"/>
</dbReference>
<evidence type="ECO:0000259" key="4">
    <source>
        <dbReference type="Pfam" id="PF17892"/>
    </source>
</evidence>
<feature type="domain" description="Cadherin-like" evidence="4">
    <location>
        <begin position="183"/>
        <end position="279"/>
    </location>
</feature>
<dbReference type="AlphaFoldDB" id="A0A318HB01"/>
<comment type="caution">
    <text evidence="5">The sequence shown here is derived from an EMBL/GenBank/DDBJ whole genome shotgun (WGS) entry which is preliminary data.</text>
</comment>
<feature type="domain" description="Cadherin-like" evidence="4">
    <location>
        <begin position="81"/>
        <end position="179"/>
    </location>
</feature>
<evidence type="ECO:0000256" key="2">
    <source>
        <dbReference type="ARBA" id="ARBA00023295"/>
    </source>
</evidence>
<dbReference type="Pfam" id="PF17892">
    <property type="entry name" value="Cadherin_5"/>
    <property type="match status" value="3"/>
</dbReference>
<dbReference type="InterPro" id="IPR051923">
    <property type="entry name" value="Glycosyl_Hydrolase_39"/>
</dbReference>
<reference evidence="5 6" key="2">
    <citation type="submission" date="2018-06" db="EMBL/GenBank/DDBJ databases">
        <title>Sequencing of bacterial isolates from soil warming experiment in Harvard Forest, Massachusetts, USA.</title>
        <authorList>
            <person name="Deangelis K.PhD."/>
        </authorList>
    </citation>
    <scope>NUCLEOTIDE SEQUENCE [LARGE SCALE GENOMIC DNA]</scope>
    <source>
        <strain evidence="5 6">GAS496</strain>
    </source>
</reference>
<name>A0A318HB01_9MYCO</name>
<evidence type="ECO:0000256" key="1">
    <source>
        <dbReference type="ARBA" id="ARBA00022801"/>
    </source>
</evidence>
<keyword evidence="6" id="KW-1185">Reference proteome</keyword>
<dbReference type="EMBL" id="QJJU01000047">
    <property type="protein sequence ID" value="PXW97682.1"/>
    <property type="molecule type" value="Genomic_DNA"/>
</dbReference>
<organism evidence="5 6">
    <name type="scientific">Mycolicibacterium moriokaense</name>
    <dbReference type="NCBI Taxonomy" id="39691"/>
    <lineage>
        <taxon>Bacteria</taxon>
        <taxon>Bacillati</taxon>
        <taxon>Actinomycetota</taxon>
        <taxon>Actinomycetes</taxon>
        <taxon>Mycobacteriales</taxon>
        <taxon>Mycobacteriaceae</taxon>
        <taxon>Mycolicibacterium</taxon>
    </lineage>
</organism>
<dbReference type="InterPro" id="IPR017853">
    <property type="entry name" value="GH"/>
</dbReference>
<evidence type="ECO:0000313" key="5">
    <source>
        <dbReference type="EMBL" id="PXW97682.1"/>
    </source>
</evidence>
<accession>A0A318HB01</accession>
<dbReference type="RefSeq" id="WP_235658632.1">
    <property type="nucleotide sequence ID" value="NZ_QJJU01000047.1"/>
</dbReference>
<reference evidence="6" key="1">
    <citation type="submission" date="2018-05" db="EMBL/GenBank/DDBJ databases">
        <authorList>
            <person name="Deangelis K."/>
            <person name="Huntemann M."/>
            <person name="Clum A."/>
            <person name="Pillay M."/>
            <person name="Palaniappan K."/>
            <person name="Varghese N."/>
            <person name="Mikhailova N."/>
            <person name="Stamatis D."/>
            <person name="Reddy T."/>
            <person name="Daum C."/>
            <person name="Shapiro N."/>
            <person name="Ivanova N."/>
            <person name="Kyrpides N."/>
            <person name="Woyke T."/>
        </authorList>
    </citation>
    <scope>NUCLEOTIDE SEQUENCE [LARGE SCALE GENOMIC DNA]</scope>
    <source>
        <strain evidence="6">GAS496</strain>
    </source>
</reference>
<dbReference type="Gene3D" id="2.60.40.2810">
    <property type="match status" value="3"/>
</dbReference>
<feature type="domain" description="Glycoside hydrolase family 42 N-terminal" evidence="3">
    <location>
        <begin position="410"/>
        <end position="472"/>
    </location>
</feature>
<keyword evidence="1 5" id="KW-0378">Hydrolase</keyword>
<keyword evidence="2" id="KW-0326">Glycosidase</keyword>
<protein>
    <submittedName>
        <fullName evidence="5">Cellulase (Glycosyl hydrolase family 5)</fullName>
    </submittedName>
</protein>
<feature type="domain" description="Cadherin-like" evidence="4">
    <location>
        <begin position="283"/>
        <end position="379"/>
    </location>
</feature>
<proteinExistence type="predicted"/>
<sequence length="750" mass="76473">MVLAAVRRFGQPAAAQKSSGTVTAQTTSQPAEVQPAVAQSAVVQPLAASAVQPKAAAAVTTATPATPLAKTAAVTAQAAAVNQSPTAVNDGPFTVTKNTPLTLTAAQLVGNDTAPNAGDKLGVSWVGSTTNGTAVLNTNGTVTFTPTTGYTGPASFIYNDIDTTNGYTSPNFATVSLTVTAAVNQTPTAVNQGPFTVTNNTPLTLTAAQLLANDTTPNTGATLSVNSLSAATNGTAVLNTNGTVTFTPTTGYSGAASFGYNVKDTTGAISNTATVSLTVAAPVNHAPTAVNQGPFTVTNNTPLTLTAAQLLANDTTPNTGATLSVNSLSAATNGTAVLNTNGTVTFTPTTGYSGAASFGYNVKDTTGAISNTATVSLTVAAPANQTAPPINTSNTAVGFADSNLYGETQAQINASLDDMKAMGVNQVRILIPMAFVEPSQGVYNYTTLDYVVNAANQRGMAVLGVLNSTPAWAIPAGQPVYSTPPTSNAVFASFASAVATRYAGQISAYEVWNEPNTSSFWTPTPSAADYTKLLQATYPAIKAADPNATVIAAGLISLPNNGNLSTNPIDYLTQMYQAGAKGYFDAVAIHPYQFTVAFSQGGPYGDAAPINQVASMHAVMVANGDGNKLIWSTEYGEPTAPAYGITDATQASMIQDYLTSWSQIPYAGPSFIYTTVDANSASTDPNQTFGVVRSDGTWKPAAYVIQQWTAAHPQQSGTATMTIATLNPATLSNNTTGCVVGSVQNTCSVL</sequence>
<dbReference type="PANTHER" id="PTHR12631">
    <property type="entry name" value="ALPHA-L-IDURONIDASE"/>
    <property type="match status" value="1"/>
</dbReference>
<dbReference type="InterPro" id="IPR013529">
    <property type="entry name" value="Glyco_hydro_42_N"/>
</dbReference>
<dbReference type="GO" id="GO:0009341">
    <property type="term" value="C:beta-galactosidase complex"/>
    <property type="evidence" value="ECO:0007669"/>
    <property type="project" value="InterPro"/>
</dbReference>
<dbReference type="Pfam" id="PF02449">
    <property type="entry name" value="Glyco_hydro_42"/>
    <property type="match status" value="1"/>
</dbReference>
<gene>
    <name evidence="5" type="ORF">C8E89_14720</name>
</gene>
<dbReference type="GO" id="GO:0005975">
    <property type="term" value="P:carbohydrate metabolic process"/>
    <property type="evidence" value="ECO:0007669"/>
    <property type="project" value="InterPro"/>
</dbReference>
<evidence type="ECO:0000313" key="6">
    <source>
        <dbReference type="Proteomes" id="UP000247781"/>
    </source>
</evidence>
<dbReference type="PANTHER" id="PTHR12631:SF10">
    <property type="entry name" value="BETA-XYLOSIDASE-LIKE PROTEIN-RELATED"/>
    <property type="match status" value="1"/>
</dbReference>